<dbReference type="InterPro" id="IPR036188">
    <property type="entry name" value="FAD/NAD-bd_sf"/>
</dbReference>
<evidence type="ECO:0000259" key="9">
    <source>
        <dbReference type="Pfam" id="PF07859"/>
    </source>
</evidence>
<proteinExistence type="inferred from homology"/>
<keyword evidence="6" id="KW-0521">NADP</keyword>
<dbReference type="InterPro" id="IPR013094">
    <property type="entry name" value="AB_hydrolase_3"/>
</dbReference>
<evidence type="ECO:0000256" key="3">
    <source>
        <dbReference type="ARBA" id="ARBA00022630"/>
    </source>
</evidence>
<dbReference type="Pfam" id="PF00743">
    <property type="entry name" value="FMO-like"/>
    <property type="match status" value="1"/>
</dbReference>
<keyword evidence="5" id="KW-0274">FAD</keyword>
<evidence type="ECO:0000256" key="1">
    <source>
        <dbReference type="ARBA" id="ARBA00001974"/>
    </source>
</evidence>
<keyword evidence="3" id="KW-0285">Flavoprotein</keyword>
<dbReference type="PANTHER" id="PTHR43098:SF3">
    <property type="entry name" value="L-ORNITHINE N(5)-MONOOXYGENASE-RELATED"/>
    <property type="match status" value="1"/>
</dbReference>
<keyword evidence="4 10" id="KW-0378">Hydrolase</keyword>
<evidence type="ECO:0000256" key="7">
    <source>
        <dbReference type="ARBA" id="ARBA00023002"/>
    </source>
</evidence>
<sequence length="846" mass="92544">MQTTDHDVVVIGAGFSGLYAVHKFRDQLGMTVAGFEAAEGVGGTWWWNRYPGARCDIESVHYSYSFSDDIQREWHWSERYARQDELLRYLEWVADRLDLRRSFRFAVRVTSLQWEEDAAHWRISTDDGATTTARYVLSGVGGLSKPKVPDFPGVDTFEGELYWTSSWPAEDVDLTGKRVAVVGTGASGIQVIQEIADKVGHLTVFQRTPNYATPLKNHSVAPERSKWLAHNWHEARGNSFASPIGLPYPPQAPSAAAVPADERRRILDEAWDKGGLYLVNTFGDMMWNPETNEVTAQYIRDRIAERVDDPATARLLTPTDHHYATKRPPFETNYYEAFNLDQVDLVDVRSAPIRAVTPTGITAGDVHHDVDVIILATGFDVFTGASLAIPTTGRGGVTLQQKWSGGPRNYLGVQISGFPNLFNIIGPLSIVALYNTPLLIEAQVDFAADAMLEVRDRGARTIDATPQAEQRWVDLVNGVFPISLWSTATNSWFTGANIADKPQGAYVLPIGGPLYWSMYEQTKANGWAGFAIDDQVTPPPPLVRLDPAAALVLANMLNSGFRPLEEYSVEEVRALNEGGVALQASAGGVRTLEPEGTRLRLYVPDRTGSLPIVVFAHGGGFVAGSVDSVDPLCRDLADRLGAVVASVDYRLAPEHPCPSAVEDVTDALRWVRDHGAEFGGDPERVCVMGESAGATLAAVAAQRARDLAIPLRAQVLVYPAIAPGADTDSSREFADGPFLTTAAGRKFWDMYLGAEPAPELASPREGDLHGLAPALVLTVELDPVRDEAEQYGELLRAAGVEVQTTRFDGLFHGTFVMTALVPRAVEMHESVREFLVPRFATEHTPA</sequence>
<accession>A0ABU8DT35</accession>
<comment type="caution">
    <text evidence="10">The sequence shown here is derived from an EMBL/GenBank/DDBJ whole genome shotgun (WGS) entry which is preliminary data.</text>
</comment>
<dbReference type="InterPro" id="IPR029058">
    <property type="entry name" value="AB_hydrolase_fold"/>
</dbReference>
<name>A0ABU8DT35_9ACTN</name>
<dbReference type="InterPro" id="IPR020946">
    <property type="entry name" value="Flavin_mOase-like"/>
</dbReference>
<protein>
    <submittedName>
        <fullName evidence="10">Alpha/beta hydrolase fold domain-containing protein</fullName>
    </submittedName>
</protein>
<organism evidence="10 11">
    <name type="scientific">Klenkia sesuvii</name>
    <dbReference type="NCBI Taxonomy" id="3103137"/>
    <lineage>
        <taxon>Bacteria</taxon>
        <taxon>Bacillati</taxon>
        <taxon>Actinomycetota</taxon>
        <taxon>Actinomycetes</taxon>
        <taxon>Geodermatophilales</taxon>
        <taxon>Geodermatophilaceae</taxon>
        <taxon>Klenkia</taxon>
    </lineage>
</organism>
<evidence type="ECO:0000256" key="8">
    <source>
        <dbReference type="ARBA" id="ARBA00023033"/>
    </source>
</evidence>
<dbReference type="PANTHER" id="PTHR43098">
    <property type="entry name" value="L-ORNITHINE N(5)-MONOOXYGENASE-RELATED"/>
    <property type="match status" value="1"/>
</dbReference>
<dbReference type="GO" id="GO:0016787">
    <property type="term" value="F:hydrolase activity"/>
    <property type="evidence" value="ECO:0007669"/>
    <property type="project" value="UniProtKB-KW"/>
</dbReference>
<evidence type="ECO:0000256" key="5">
    <source>
        <dbReference type="ARBA" id="ARBA00022827"/>
    </source>
</evidence>
<dbReference type="EMBL" id="JBAPLU010000004">
    <property type="protein sequence ID" value="MEI4271172.1"/>
    <property type="molecule type" value="Genomic_DNA"/>
</dbReference>
<evidence type="ECO:0000256" key="6">
    <source>
        <dbReference type="ARBA" id="ARBA00022857"/>
    </source>
</evidence>
<dbReference type="SUPFAM" id="SSF51905">
    <property type="entry name" value="FAD/NAD(P)-binding domain"/>
    <property type="match status" value="2"/>
</dbReference>
<keyword evidence="7" id="KW-0560">Oxidoreductase</keyword>
<keyword evidence="8" id="KW-0503">Monooxygenase</keyword>
<evidence type="ECO:0000256" key="2">
    <source>
        <dbReference type="ARBA" id="ARBA00010139"/>
    </source>
</evidence>
<dbReference type="RefSeq" id="WP_336403315.1">
    <property type="nucleotide sequence ID" value="NZ_JBAPLU010000004.1"/>
</dbReference>
<dbReference type="Gene3D" id="3.50.50.60">
    <property type="entry name" value="FAD/NAD(P)-binding domain"/>
    <property type="match status" value="3"/>
</dbReference>
<reference evidence="10 11" key="1">
    <citation type="submission" date="2024-03" db="EMBL/GenBank/DDBJ databases">
        <title>Draft genome sequence of Klenkia sp. LSe6-5.</title>
        <authorList>
            <person name="Duangmal K."/>
            <person name="Chantavorakit T."/>
        </authorList>
    </citation>
    <scope>NUCLEOTIDE SEQUENCE [LARGE SCALE GENOMIC DNA]</scope>
    <source>
        <strain evidence="10 11">LSe6-5</strain>
    </source>
</reference>
<evidence type="ECO:0000313" key="11">
    <source>
        <dbReference type="Proteomes" id="UP001361570"/>
    </source>
</evidence>
<dbReference type="Gene3D" id="3.40.50.1820">
    <property type="entry name" value="alpha/beta hydrolase"/>
    <property type="match status" value="1"/>
</dbReference>
<dbReference type="PROSITE" id="PS00122">
    <property type="entry name" value="CARBOXYLESTERASE_B_1"/>
    <property type="match status" value="1"/>
</dbReference>
<feature type="domain" description="Alpha/beta hydrolase fold-3" evidence="9">
    <location>
        <begin position="613"/>
        <end position="814"/>
    </location>
</feature>
<dbReference type="InterPro" id="IPR050775">
    <property type="entry name" value="FAD-binding_Monooxygenases"/>
</dbReference>
<comment type="similarity">
    <text evidence="2">Belongs to the FAD-binding monooxygenase family.</text>
</comment>
<gene>
    <name evidence="10" type="ORF">TEK04_05515</name>
</gene>
<comment type="cofactor">
    <cofactor evidence="1">
        <name>FAD</name>
        <dbReference type="ChEBI" id="CHEBI:57692"/>
    </cofactor>
</comment>
<evidence type="ECO:0000256" key="4">
    <source>
        <dbReference type="ARBA" id="ARBA00022801"/>
    </source>
</evidence>
<dbReference type="Pfam" id="PF07859">
    <property type="entry name" value="Abhydrolase_3"/>
    <property type="match status" value="1"/>
</dbReference>
<dbReference type="SUPFAM" id="SSF53474">
    <property type="entry name" value="alpha/beta-Hydrolases"/>
    <property type="match status" value="1"/>
</dbReference>
<evidence type="ECO:0000313" key="10">
    <source>
        <dbReference type="EMBL" id="MEI4271172.1"/>
    </source>
</evidence>
<keyword evidence="11" id="KW-1185">Reference proteome</keyword>
<dbReference type="InterPro" id="IPR019826">
    <property type="entry name" value="Carboxylesterase_B_AS"/>
</dbReference>
<dbReference type="Proteomes" id="UP001361570">
    <property type="component" value="Unassembled WGS sequence"/>
</dbReference>